<dbReference type="AlphaFoldDB" id="A0A9P8GDX3"/>
<evidence type="ECO:0000313" key="2">
    <source>
        <dbReference type="EMBL" id="KAH0218521.1"/>
    </source>
</evidence>
<organism evidence="2 3">
    <name type="scientific">Aureobasidium melanogenum</name>
    <name type="common">Aureobasidium pullulans var. melanogenum</name>
    <dbReference type="NCBI Taxonomy" id="46634"/>
    <lineage>
        <taxon>Eukaryota</taxon>
        <taxon>Fungi</taxon>
        <taxon>Dikarya</taxon>
        <taxon>Ascomycota</taxon>
        <taxon>Pezizomycotina</taxon>
        <taxon>Dothideomycetes</taxon>
        <taxon>Dothideomycetidae</taxon>
        <taxon>Dothideales</taxon>
        <taxon>Saccotheciaceae</taxon>
        <taxon>Aureobasidium</taxon>
    </lineage>
</organism>
<evidence type="ECO:0000313" key="3">
    <source>
        <dbReference type="Proteomes" id="UP000767238"/>
    </source>
</evidence>
<feature type="non-terminal residue" evidence="2">
    <location>
        <position position="145"/>
    </location>
</feature>
<dbReference type="EMBL" id="JAHFYH010000048">
    <property type="protein sequence ID" value="KAH0218521.1"/>
    <property type="molecule type" value="Genomic_DNA"/>
</dbReference>
<reference evidence="2" key="2">
    <citation type="submission" date="2021-08" db="EMBL/GenBank/DDBJ databases">
        <authorList>
            <person name="Gostincar C."/>
            <person name="Sun X."/>
            <person name="Song Z."/>
            <person name="Gunde-Cimerman N."/>
        </authorList>
    </citation>
    <scope>NUCLEOTIDE SEQUENCE</scope>
    <source>
        <strain evidence="2">EXF-8016</strain>
    </source>
</reference>
<accession>A0A9P8GDX3</accession>
<sequence length="145" mass="16327">MLQTTIPPFMYYLDEFDNLHHSDQQPPKVIFTLEPFHCAMAYENAVPIGVIIGFVSIIIILILVLRWLKHKNNQKEAREKDIEAAKVEASAFDDGASDILTPVASPRDALFHPNERGNGSVMNVHAVSHKTEKEWRAARQAQGHA</sequence>
<name>A0A9P8GDX3_AURME</name>
<keyword evidence="1" id="KW-0812">Transmembrane</keyword>
<keyword evidence="1" id="KW-1133">Transmembrane helix</keyword>
<keyword evidence="1" id="KW-0472">Membrane</keyword>
<feature type="transmembrane region" description="Helical" evidence="1">
    <location>
        <begin position="45"/>
        <end position="68"/>
    </location>
</feature>
<dbReference type="Proteomes" id="UP000767238">
    <property type="component" value="Unassembled WGS sequence"/>
</dbReference>
<protein>
    <submittedName>
        <fullName evidence="2">Uncharacterized protein</fullName>
    </submittedName>
</protein>
<evidence type="ECO:0000256" key="1">
    <source>
        <dbReference type="SAM" id="Phobius"/>
    </source>
</evidence>
<dbReference type="OrthoDB" id="3832693at2759"/>
<reference evidence="2" key="1">
    <citation type="journal article" date="2021" name="J Fungi (Basel)">
        <title>Virulence traits and population genomics of the black yeast Aureobasidium melanogenum.</title>
        <authorList>
            <person name="Cernosa A."/>
            <person name="Sun X."/>
            <person name="Gostincar C."/>
            <person name="Fang C."/>
            <person name="Gunde-Cimerman N."/>
            <person name="Song Z."/>
        </authorList>
    </citation>
    <scope>NUCLEOTIDE SEQUENCE</scope>
    <source>
        <strain evidence="2">EXF-8016</strain>
    </source>
</reference>
<proteinExistence type="predicted"/>
<comment type="caution">
    <text evidence="2">The sequence shown here is derived from an EMBL/GenBank/DDBJ whole genome shotgun (WGS) entry which is preliminary data.</text>
</comment>
<gene>
    <name evidence="2" type="ORF">KCV03_g6507</name>
</gene>